<organism evidence="2 3">
    <name type="scientific">Termitidicoccus mucosus</name>
    <dbReference type="NCBI Taxonomy" id="1184151"/>
    <lineage>
        <taxon>Bacteria</taxon>
        <taxon>Pseudomonadati</taxon>
        <taxon>Verrucomicrobiota</taxon>
        <taxon>Opitutia</taxon>
        <taxon>Opitutales</taxon>
        <taxon>Opitutaceae</taxon>
        <taxon>Termitidicoccus</taxon>
    </lineage>
</organism>
<dbReference type="SMART" id="SM00710">
    <property type="entry name" value="PbH1"/>
    <property type="match status" value="3"/>
</dbReference>
<feature type="chain" id="PRO_5008089069" description="Right handed beta helix domain-containing protein" evidence="1">
    <location>
        <begin position="23"/>
        <end position="818"/>
    </location>
</feature>
<proteinExistence type="predicted"/>
<evidence type="ECO:0000313" key="2">
    <source>
        <dbReference type="EMBL" id="OAM89897.1"/>
    </source>
</evidence>
<dbReference type="InterPro" id="IPR006626">
    <property type="entry name" value="PbH1"/>
</dbReference>
<dbReference type="Gene3D" id="2.160.20.10">
    <property type="entry name" value="Single-stranded right-handed beta-helix, Pectin lyase-like"/>
    <property type="match status" value="1"/>
</dbReference>
<feature type="signal peptide" evidence="1">
    <location>
        <begin position="1"/>
        <end position="22"/>
    </location>
</feature>
<dbReference type="InterPro" id="IPR011050">
    <property type="entry name" value="Pectin_lyase_fold/virulence"/>
</dbReference>
<accession>A0A178IKS3</accession>
<comment type="caution">
    <text evidence="2">The sequence shown here is derived from an EMBL/GenBank/DDBJ whole genome shotgun (WGS) entry which is preliminary data.</text>
</comment>
<sequence length="818" mass="90569">MSKGLAFAILVAVSLASISVIAKPISDVLHAENQAFDPWNKERWADWYEDGQIVKPFIIDRSVTFAPRTEPWTFSLEKFKAVNGVSSAVFVIQGGRPVVIDGNNVVLDARKPEYRDWSARDWHEKPFKRDEINTRVYGFRFQQSGNSDLPSILRNITLMGFWRAVETRHRQQQLPVIWENITARRNTCAFYTTGGNGIIRNCRVFESISMGIYADQASHNWTIENNTFRDNAVAGTRSWSDITLDACYAYAIRNNDFLPPSGSPKDYFSAITFYRNQGERGDIREYAASWHRIERNRFQGFNVAVDVGVRTGMKPTRVLTNLAQEGRSYASYNFIQDNSFKNCRIGILLRTGFNKIGGNIFENTEVPIALHNVFYSLHQNIIINQPNERVAIWSEVGEFKRYAKYVAFHDGLGAQIGASQKFYHVISPTGAPSFTDPGKATLVVSDALVDLPAKGGNPANYNAFSLSPRQAQATGFDNKPVDMAVGKFTESLPAGDFAVIFDRPSSRIVNKNYYSIYLFDQNGREFDRCGRSEKRWSTISAGNFLPDSGEHVQNGNDEIAAVSSEPDENGSYPVYIFRKGIAKPAVVLMKDNKSPVTGLAAGNFHTGGDEYDEIAVLCENAGAIRLVKPTDPSWRSEIQMGNAEAIAIVAGEFDGDTRNGDEIAAIVKGTAPISLFKVGGNNPYAFSGFAEKWERIAVGAFRGGDTGRDQLAAVRSKEDGFIIHFFDPEKTDAFQTMVSPLPGKALRIAGGQYVMPDRDGTGGPQFGGLIPPAIHRPVVSQLAVLPITSRDSIPVLVWMRVQAESKAGNPLQIVPLLK</sequence>
<dbReference type="InterPro" id="IPR012334">
    <property type="entry name" value="Pectin_lyas_fold"/>
</dbReference>
<keyword evidence="1" id="KW-0732">Signal</keyword>
<dbReference type="AlphaFoldDB" id="A0A178IKS3"/>
<evidence type="ECO:0000313" key="3">
    <source>
        <dbReference type="Proteomes" id="UP000078486"/>
    </source>
</evidence>
<evidence type="ECO:0008006" key="4">
    <source>
        <dbReference type="Google" id="ProtNLM"/>
    </source>
</evidence>
<reference evidence="2 3" key="1">
    <citation type="submission" date="2016-01" db="EMBL/GenBank/DDBJ databases">
        <title>High potential of lignocellulose degradation of a new Verrucomicrobia species.</title>
        <authorList>
            <person name="Wang Y."/>
            <person name="Shi Y."/>
            <person name="Qiu Z."/>
            <person name="Liu S."/>
            <person name="Yang H."/>
        </authorList>
    </citation>
    <scope>NUCLEOTIDE SEQUENCE [LARGE SCALE GENOMIC DNA]</scope>
    <source>
        <strain evidence="2 3">TSB47</strain>
    </source>
</reference>
<dbReference type="SUPFAM" id="SSF51126">
    <property type="entry name" value="Pectin lyase-like"/>
    <property type="match status" value="1"/>
</dbReference>
<evidence type="ECO:0000256" key="1">
    <source>
        <dbReference type="SAM" id="SignalP"/>
    </source>
</evidence>
<name>A0A178IKS3_9BACT</name>
<keyword evidence="3" id="KW-1185">Reference proteome</keyword>
<protein>
    <recommendedName>
        <fullName evidence="4">Right handed beta helix domain-containing protein</fullName>
    </recommendedName>
</protein>
<gene>
    <name evidence="2" type="ORF">AW736_11305</name>
</gene>
<dbReference type="EMBL" id="LRRQ01000076">
    <property type="protein sequence ID" value="OAM89897.1"/>
    <property type="molecule type" value="Genomic_DNA"/>
</dbReference>
<dbReference type="Proteomes" id="UP000078486">
    <property type="component" value="Unassembled WGS sequence"/>
</dbReference>